<accession>A0ABU7CKA9</accession>
<proteinExistence type="predicted"/>
<sequence length="84" mass="9755">MCYFFQSWHNCAHVLLFQVQCSLKAEEFIDKRLCSTSCALLCSTMRNCTVYIQHHSAPQSLRQRTRNGRQQDHRTPAPTTPVKV</sequence>
<gene>
    <name evidence="2" type="ORF">CHARACLAT_002397</name>
</gene>
<name>A0ABU7CKA9_9TELE</name>
<comment type="caution">
    <text evidence="2">The sequence shown here is derived from an EMBL/GenBank/DDBJ whole genome shotgun (WGS) entry which is preliminary data.</text>
</comment>
<keyword evidence="3" id="KW-1185">Reference proteome</keyword>
<evidence type="ECO:0008006" key="4">
    <source>
        <dbReference type="Google" id="ProtNLM"/>
    </source>
</evidence>
<protein>
    <recommendedName>
        <fullName evidence="4">Secreted protein</fullName>
    </recommendedName>
</protein>
<evidence type="ECO:0000313" key="3">
    <source>
        <dbReference type="Proteomes" id="UP001352852"/>
    </source>
</evidence>
<dbReference type="EMBL" id="JAHUTJ010000094">
    <property type="protein sequence ID" value="MED6263228.1"/>
    <property type="molecule type" value="Genomic_DNA"/>
</dbReference>
<organism evidence="2 3">
    <name type="scientific">Characodon lateralis</name>
    <dbReference type="NCBI Taxonomy" id="208331"/>
    <lineage>
        <taxon>Eukaryota</taxon>
        <taxon>Metazoa</taxon>
        <taxon>Chordata</taxon>
        <taxon>Craniata</taxon>
        <taxon>Vertebrata</taxon>
        <taxon>Euteleostomi</taxon>
        <taxon>Actinopterygii</taxon>
        <taxon>Neopterygii</taxon>
        <taxon>Teleostei</taxon>
        <taxon>Neoteleostei</taxon>
        <taxon>Acanthomorphata</taxon>
        <taxon>Ovalentaria</taxon>
        <taxon>Atherinomorphae</taxon>
        <taxon>Cyprinodontiformes</taxon>
        <taxon>Goodeidae</taxon>
        <taxon>Characodon</taxon>
    </lineage>
</organism>
<reference evidence="2 3" key="1">
    <citation type="submission" date="2021-06" db="EMBL/GenBank/DDBJ databases">
        <authorList>
            <person name="Palmer J.M."/>
        </authorList>
    </citation>
    <scope>NUCLEOTIDE SEQUENCE [LARGE SCALE GENOMIC DNA]</scope>
    <source>
        <strain evidence="2 3">CL_MEX2019</strain>
        <tissue evidence="2">Muscle</tissue>
    </source>
</reference>
<evidence type="ECO:0000256" key="1">
    <source>
        <dbReference type="SAM" id="MobiDB-lite"/>
    </source>
</evidence>
<feature type="region of interest" description="Disordered" evidence="1">
    <location>
        <begin position="57"/>
        <end position="84"/>
    </location>
</feature>
<evidence type="ECO:0000313" key="2">
    <source>
        <dbReference type="EMBL" id="MED6263228.1"/>
    </source>
</evidence>
<dbReference type="Proteomes" id="UP001352852">
    <property type="component" value="Unassembled WGS sequence"/>
</dbReference>